<evidence type="ECO:0000259" key="2">
    <source>
        <dbReference type="Pfam" id="PF13581"/>
    </source>
</evidence>
<keyword evidence="3" id="KW-0067">ATP-binding</keyword>
<feature type="compositionally biased region" description="Polar residues" evidence="1">
    <location>
        <begin position="1"/>
        <end position="12"/>
    </location>
</feature>
<dbReference type="InterPro" id="IPR036890">
    <property type="entry name" value="HATPase_C_sf"/>
</dbReference>
<dbReference type="InterPro" id="IPR003594">
    <property type="entry name" value="HATPase_dom"/>
</dbReference>
<dbReference type="GO" id="GO:0005524">
    <property type="term" value="F:ATP binding"/>
    <property type="evidence" value="ECO:0007669"/>
    <property type="project" value="UniProtKB-KW"/>
</dbReference>
<accession>A0ABP6TCB4</accession>
<gene>
    <name evidence="3" type="ORF">GCM10020369_76080</name>
</gene>
<proteinExistence type="predicted"/>
<evidence type="ECO:0000313" key="4">
    <source>
        <dbReference type="Proteomes" id="UP001501676"/>
    </source>
</evidence>
<name>A0ABP6TCB4_9ACTN</name>
<protein>
    <submittedName>
        <fullName evidence="3">ATP-binding protein</fullName>
    </submittedName>
</protein>
<keyword evidence="3" id="KW-0547">Nucleotide-binding</keyword>
<sequence>MPATLRQSQPAFLTTPARSAPHRAPDASAPDDAMEVICPANATQLPVLRAIATSIALRADADLDLVADLRLAVDEACSALVRAAGPDEPLHCRFVQHPDAVEVTAAVWSPQAASAEDELGVLLLTSLTDRIATETQALDDGYELRTSLLVRLQPGTSRTREEHP</sequence>
<feature type="region of interest" description="Disordered" evidence="1">
    <location>
        <begin position="1"/>
        <end position="30"/>
    </location>
</feature>
<keyword evidence="4" id="KW-1185">Reference proteome</keyword>
<organism evidence="3 4">
    <name type="scientific">Cryptosporangium minutisporangium</name>
    <dbReference type="NCBI Taxonomy" id="113569"/>
    <lineage>
        <taxon>Bacteria</taxon>
        <taxon>Bacillati</taxon>
        <taxon>Actinomycetota</taxon>
        <taxon>Actinomycetes</taxon>
        <taxon>Cryptosporangiales</taxon>
        <taxon>Cryptosporangiaceae</taxon>
        <taxon>Cryptosporangium</taxon>
    </lineage>
</organism>
<dbReference type="Gene3D" id="3.30.565.10">
    <property type="entry name" value="Histidine kinase-like ATPase, C-terminal domain"/>
    <property type="match status" value="1"/>
</dbReference>
<evidence type="ECO:0000256" key="1">
    <source>
        <dbReference type="SAM" id="MobiDB-lite"/>
    </source>
</evidence>
<comment type="caution">
    <text evidence="3">The sequence shown here is derived from an EMBL/GenBank/DDBJ whole genome shotgun (WGS) entry which is preliminary data.</text>
</comment>
<evidence type="ECO:0000313" key="3">
    <source>
        <dbReference type="EMBL" id="GAA3397091.1"/>
    </source>
</evidence>
<reference evidence="4" key="1">
    <citation type="journal article" date="2019" name="Int. J. Syst. Evol. Microbiol.">
        <title>The Global Catalogue of Microorganisms (GCM) 10K type strain sequencing project: providing services to taxonomists for standard genome sequencing and annotation.</title>
        <authorList>
            <consortium name="The Broad Institute Genomics Platform"/>
            <consortium name="The Broad Institute Genome Sequencing Center for Infectious Disease"/>
            <person name="Wu L."/>
            <person name="Ma J."/>
        </authorList>
    </citation>
    <scope>NUCLEOTIDE SEQUENCE [LARGE SCALE GENOMIC DNA]</scope>
    <source>
        <strain evidence="4">JCM 9458</strain>
    </source>
</reference>
<feature type="domain" description="Histidine kinase/HSP90-like ATPase" evidence="2">
    <location>
        <begin position="39"/>
        <end position="133"/>
    </location>
</feature>
<dbReference type="EMBL" id="BAAAYN010000063">
    <property type="protein sequence ID" value="GAA3397091.1"/>
    <property type="molecule type" value="Genomic_DNA"/>
</dbReference>
<dbReference type="RefSeq" id="WP_345733171.1">
    <property type="nucleotide sequence ID" value="NZ_BAAAYN010000063.1"/>
</dbReference>
<dbReference type="Proteomes" id="UP001501676">
    <property type="component" value="Unassembled WGS sequence"/>
</dbReference>
<dbReference type="Pfam" id="PF13581">
    <property type="entry name" value="HATPase_c_2"/>
    <property type="match status" value="1"/>
</dbReference>